<proteinExistence type="predicted"/>
<comment type="subcellular location">
    <subcellularLocation>
        <location evidence="1">Cell membrane</location>
        <topology evidence="1">Multi-pass membrane protein</topology>
    </subcellularLocation>
</comment>
<feature type="transmembrane region" description="Helical" evidence="6">
    <location>
        <begin position="52"/>
        <end position="72"/>
    </location>
</feature>
<dbReference type="PANTHER" id="PTHR30086">
    <property type="entry name" value="ARGININE EXPORTER PROTEIN ARGO"/>
    <property type="match status" value="1"/>
</dbReference>
<dbReference type="Pfam" id="PF01810">
    <property type="entry name" value="LysE"/>
    <property type="match status" value="1"/>
</dbReference>
<feature type="transmembrane region" description="Helical" evidence="6">
    <location>
        <begin position="150"/>
        <end position="171"/>
    </location>
</feature>
<evidence type="ECO:0000256" key="6">
    <source>
        <dbReference type="SAM" id="Phobius"/>
    </source>
</evidence>
<dbReference type="EMBL" id="FOVR01000007">
    <property type="protein sequence ID" value="SFO50553.1"/>
    <property type="molecule type" value="Genomic_DNA"/>
</dbReference>
<feature type="transmembrane region" description="Helical" evidence="6">
    <location>
        <begin position="116"/>
        <end position="138"/>
    </location>
</feature>
<protein>
    <submittedName>
        <fullName evidence="7">Threonine/homoserine/homoserine lactone efflux protein</fullName>
    </submittedName>
</protein>
<gene>
    <name evidence="7" type="ORF">SAMN04488056_10768</name>
</gene>
<keyword evidence="8" id="KW-1185">Reference proteome</keyword>
<reference evidence="7 8" key="1">
    <citation type="submission" date="2016-10" db="EMBL/GenBank/DDBJ databases">
        <authorList>
            <person name="de Groot N.N."/>
        </authorList>
    </citation>
    <scope>NUCLEOTIDE SEQUENCE [LARGE SCALE GENOMIC DNA]</scope>
    <source>
        <strain evidence="7 8">CGMCC 1.9157</strain>
    </source>
</reference>
<dbReference type="STRING" id="655353.SAMN04488056_10768"/>
<evidence type="ECO:0000256" key="1">
    <source>
        <dbReference type="ARBA" id="ARBA00004651"/>
    </source>
</evidence>
<dbReference type="GO" id="GO:0015171">
    <property type="term" value="F:amino acid transmembrane transporter activity"/>
    <property type="evidence" value="ECO:0007669"/>
    <property type="project" value="TreeGrafter"/>
</dbReference>
<dbReference type="OrthoDB" id="7659099at2"/>
<dbReference type="InterPro" id="IPR001123">
    <property type="entry name" value="LeuE-type"/>
</dbReference>
<name>A0A1I5HQK2_9HYPH</name>
<evidence type="ECO:0000256" key="2">
    <source>
        <dbReference type="ARBA" id="ARBA00022475"/>
    </source>
</evidence>
<keyword evidence="3 6" id="KW-0812">Transmembrane</keyword>
<evidence type="ECO:0000313" key="8">
    <source>
        <dbReference type="Proteomes" id="UP000199236"/>
    </source>
</evidence>
<sequence>MTDINLPLILGAALIAMASPGPATLAIAGNSMTNGRKHGLVLASGITSGSLIWSTAAALGMGTVMLANSWLFETLKYAGAAYLFYLAGKSARSAIRPSAAEPLSAEKQPLGLGRTYLKGLAIHLTNPKAIFFLGSIYALGLPSDARPMDLATVVLALGCQSALICHLYALIFASKPIVAGYRKSRRALDGLFAMLFGAASIKILTTSISQ</sequence>
<dbReference type="GO" id="GO:0005886">
    <property type="term" value="C:plasma membrane"/>
    <property type="evidence" value="ECO:0007669"/>
    <property type="project" value="UniProtKB-SubCell"/>
</dbReference>
<evidence type="ECO:0000256" key="4">
    <source>
        <dbReference type="ARBA" id="ARBA00022989"/>
    </source>
</evidence>
<evidence type="ECO:0000256" key="5">
    <source>
        <dbReference type="ARBA" id="ARBA00023136"/>
    </source>
</evidence>
<accession>A0A1I5HQK2</accession>
<feature type="transmembrane region" description="Helical" evidence="6">
    <location>
        <begin position="191"/>
        <end position="209"/>
    </location>
</feature>
<keyword evidence="4 6" id="KW-1133">Transmembrane helix</keyword>
<organism evidence="7 8">
    <name type="scientific">Cohaesibacter marisflavi</name>
    <dbReference type="NCBI Taxonomy" id="655353"/>
    <lineage>
        <taxon>Bacteria</taxon>
        <taxon>Pseudomonadati</taxon>
        <taxon>Pseudomonadota</taxon>
        <taxon>Alphaproteobacteria</taxon>
        <taxon>Hyphomicrobiales</taxon>
        <taxon>Cohaesibacteraceae</taxon>
    </lineage>
</organism>
<dbReference type="Proteomes" id="UP000199236">
    <property type="component" value="Unassembled WGS sequence"/>
</dbReference>
<keyword evidence="2" id="KW-1003">Cell membrane</keyword>
<dbReference type="RefSeq" id="WP_090073272.1">
    <property type="nucleotide sequence ID" value="NZ_FOVR01000007.1"/>
</dbReference>
<evidence type="ECO:0000313" key="7">
    <source>
        <dbReference type="EMBL" id="SFO50553.1"/>
    </source>
</evidence>
<evidence type="ECO:0000256" key="3">
    <source>
        <dbReference type="ARBA" id="ARBA00022692"/>
    </source>
</evidence>
<keyword evidence="5 6" id="KW-0472">Membrane</keyword>
<dbReference type="PANTHER" id="PTHR30086:SF19">
    <property type="entry name" value="THREONINE EFFLUX PROTEIN"/>
    <property type="match status" value="1"/>
</dbReference>
<dbReference type="AlphaFoldDB" id="A0A1I5HQK2"/>